<dbReference type="AlphaFoldDB" id="A0A9P4K6U4"/>
<accession>A0A9P4K6U4</accession>
<organism evidence="1 2">
    <name type="scientific">Lojkania enalia</name>
    <dbReference type="NCBI Taxonomy" id="147567"/>
    <lineage>
        <taxon>Eukaryota</taxon>
        <taxon>Fungi</taxon>
        <taxon>Dikarya</taxon>
        <taxon>Ascomycota</taxon>
        <taxon>Pezizomycotina</taxon>
        <taxon>Dothideomycetes</taxon>
        <taxon>Pleosporomycetidae</taxon>
        <taxon>Pleosporales</taxon>
        <taxon>Pleosporales incertae sedis</taxon>
        <taxon>Lojkania</taxon>
    </lineage>
</organism>
<name>A0A9P4K6U4_9PLEO</name>
<dbReference type="EMBL" id="ML986679">
    <property type="protein sequence ID" value="KAF2260524.1"/>
    <property type="molecule type" value="Genomic_DNA"/>
</dbReference>
<sequence>MSYTIKLKVVNNTSDMLTVVEKTCWYYANGGTWTEQGNNHILFMSGSGTSGMLRFRTSAGETFGLAVGIHNYKRWCDLVVDLNDNDTAMKLHPTYYSDSGSRRRMLWNQLSKITKYTPKARALRINFLLGEGNELLAEFTYDEQKPLASRTM</sequence>
<dbReference type="Proteomes" id="UP000800093">
    <property type="component" value="Unassembled WGS sequence"/>
</dbReference>
<gene>
    <name evidence="1" type="ORF">CC78DRAFT_589589</name>
</gene>
<protein>
    <submittedName>
        <fullName evidence="1">Fruit body lectin</fullName>
    </submittedName>
</protein>
<dbReference type="InterPro" id="IPR009960">
    <property type="entry name" value="Fruit_body_lectin_fun"/>
</dbReference>
<dbReference type="OrthoDB" id="4791458at2759"/>
<comment type="caution">
    <text evidence="1">The sequence shown here is derived from an EMBL/GenBank/DDBJ whole genome shotgun (WGS) entry which is preliminary data.</text>
</comment>
<proteinExistence type="predicted"/>
<evidence type="ECO:0000313" key="1">
    <source>
        <dbReference type="EMBL" id="KAF2260524.1"/>
    </source>
</evidence>
<dbReference type="Gene3D" id="2.60.270.20">
    <property type="entry name" value="Cytolysin/lectin"/>
    <property type="match status" value="1"/>
</dbReference>
<dbReference type="Pfam" id="PF07367">
    <property type="entry name" value="FB_lectin"/>
    <property type="match status" value="1"/>
</dbReference>
<dbReference type="SUPFAM" id="SSF63724">
    <property type="entry name" value="Cytolysin/lectin"/>
    <property type="match status" value="1"/>
</dbReference>
<evidence type="ECO:0000313" key="2">
    <source>
        <dbReference type="Proteomes" id="UP000800093"/>
    </source>
</evidence>
<keyword evidence="2" id="KW-1185">Reference proteome</keyword>
<reference evidence="2" key="1">
    <citation type="journal article" date="2020" name="Stud. Mycol.">
        <title>101 Dothideomycetes genomes: A test case for predicting lifestyles and emergence of pathogens.</title>
        <authorList>
            <person name="Haridas S."/>
            <person name="Albert R."/>
            <person name="Binder M."/>
            <person name="Bloem J."/>
            <person name="LaButti K."/>
            <person name="Salamov A."/>
            <person name="Andreopoulos B."/>
            <person name="Baker S."/>
            <person name="Barry K."/>
            <person name="Bills G."/>
            <person name="Bluhm B."/>
            <person name="Cannon C."/>
            <person name="Castanera R."/>
            <person name="Culley D."/>
            <person name="Daum C."/>
            <person name="Ezra D."/>
            <person name="Gonzalez J."/>
            <person name="Henrissat B."/>
            <person name="Kuo A."/>
            <person name="Liang C."/>
            <person name="Lipzen A."/>
            <person name="Lutzoni F."/>
            <person name="Magnuson J."/>
            <person name="Mondo S."/>
            <person name="Nolan M."/>
            <person name="Ohm R."/>
            <person name="Pangilinan J."/>
            <person name="Park H.-J."/>
            <person name="Ramirez L."/>
            <person name="Alfaro M."/>
            <person name="Sun H."/>
            <person name="Tritt A."/>
            <person name="Yoshinaga Y."/>
            <person name="Zwiers L.-H."/>
            <person name="Turgeon B."/>
            <person name="Goodwin S."/>
            <person name="Spatafora J."/>
            <person name="Crous P."/>
            <person name="Grigoriev I."/>
        </authorList>
    </citation>
    <scope>NUCLEOTIDE SEQUENCE [LARGE SCALE GENOMIC DNA]</scope>
    <source>
        <strain evidence="2">CBS 304.66</strain>
    </source>
</reference>
<dbReference type="InterPro" id="IPR015926">
    <property type="entry name" value="Cytolysin/lectin"/>
</dbReference>